<dbReference type="OrthoDB" id="9807255at2"/>
<dbReference type="Gene3D" id="1.10.10.10">
    <property type="entry name" value="Winged helix-like DNA-binding domain superfamily/Winged helix DNA-binding domain"/>
    <property type="match status" value="1"/>
</dbReference>
<dbReference type="InterPro" id="IPR051534">
    <property type="entry name" value="CBASS_pafABC_assoc_protein"/>
</dbReference>
<dbReference type="PANTHER" id="PTHR34580">
    <property type="match status" value="1"/>
</dbReference>
<dbReference type="PROSITE" id="PS52050">
    <property type="entry name" value="WYL"/>
    <property type="match status" value="1"/>
</dbReference>
<dbReference type="InterPro" id="IPR036390">
    <property type="entry name" value="WH_DNA-bd_sf"/>
</dbReference>
<evidence type="ECO:0000259" key="1">
    <source>
        <dbReference type="Pfam" id="PF08279"/>
    </source>
</evidence>
<name>A0A4R7TEN1_9ACTN</name>
<feature type="domain" description="WYL" evidence="2">
    <location>
        <begin position="143"/>
        <end position="210"/>
    </location>
</feature>
<reference evidence="3 4" key="1">
    <citation type="submission" date="2019-03" db="EMBL/GenBank/DDBJ databases">
        <title>Genomic Encyclopedia of Type Strains, Phase III (KMG-III): the genomes of soil and plant-associated and newly described type strains.</title>
        <authorList>
            <person name="Whitman W."/>
        </authorList>
    </citation>
    <scope>NUCLEOTIDE SEQUENCE [LARGE SCALE GENOMIC DNA]</scope>
    <source>
        <strain evidence="3 4">VKM Ac-2575</strain>
    </source>
</reference>
<dbReference type="InterPro" id="IPR036388">
    <property type="entry name" value="WH-like_DNA-bd_sf"/>
</dbReference>
<evidence type="ECO:0000259" key="2">
    <source>
        <dbReference type="Pfam" id="PF13280"/>
    </source>
</evidence>
<keyword evidence="4" id="KW-1185">Reference proteome</keyword>
<dbReference type="EMBL" id="SOCE01000001">
    <property type="protein sequence ID" value="TDU90630.1"/>
    <property type="molecule type" value="Genomic_DNA"/>
</dbReference>
<dbReference type="Proteomes" id="UP000295151">
    <property type="component" value="Unassembled WGS sequence"/>
</dbReference>
<protein>
    <submittedName>
        <fullName evidence="3">Putative DNA-binding transcriptional regulator YafY</fullName>
    </submittedName>
</protein>
<keyword evidence="3" id="KW-0238">DNA-binding</keyword>
<dbReference type="GO" id="GO:0003677">
    <property type="term" value="F:DNA binding"/>
    <property type="evidence" value="ECO:0007669"/>
    <property type="project" value="UniProtKB-KW"/>
</dbReference>
<sequence length="329" mass="35623">MHDDLSPTSRALLLLELIQNSPGIGASRLAERLGVSERAIGRYVGIVREAGVPIESTRGPYGGYRVGRGARVPPLMFTTTEALALVMAALDGHHNAADPADPVGSALGKIMRVLPESVASPVDAVRRISAGRGQDPPTPEPETTATLVQACTSNRSLRLVYRVNSGAEHPMEVDPWAVVVRHGRWYLLCWSHAKDARRALRIDRIRSVELLDGTFTPPADLNPKQALEEQLSEGWKYRVEVVIDAAFDDVAPCIPRALGRLEAITPTTTRLTGSTENPGWYVGQLTEIYAPFRFVDSPEVQAAAERLGRRLLESVQPATEVNGSAGSEG</sequence>
<accession>A0A4R7TEN1</accession>
<dbReference type="PANTHER" id="PTHR34580:SF3">
    <property type="entry name" value="PROTEIN PAFB"/>
    <property type="match status" value="1"/>
</dbReference>
<proteinExistence type="predicted"/>
<comment type="caution">
    <text evidence="3">The sequence shown here is derived from an EMBL/GenBank/DDBJ whole genome shotgun (WGS) entry which is preliminary data.</text>
</comment>
<dbReference type="SUPFAM" id="SSF46785">
    <property type="entry name" value="Winged helix' DNA-binding domain"/>
    <property type="match status" value="1"/>
</dbReference>
<dbReference type="Pfam" id="PF08279">
    <property type="entry name" value="HTH_11"/>
    <property type="match status" value="1"/>
</dbReference>
<evidence type="ECO:0000313" key="3">
    <source>
        <dbReference type="EMBL" id="TDU90630.1"/>
    </source>
</evidence>
<evidence type="ECO:0000313" key="4">
    <source>
        <dbReference type="Proteomes" id="UP000295151"/>
    </source>
</evidence>
<dbReference type="Pfam" id="PF13280">
    <property type="entry name" value="WYL"/>
    <property type="match status" value="1"/>
</dbReference>
<dbReference type="RefSeq" id="WP_133980522.1">
    <property type="nucleotide sequence ID" value="NZ_SOCE01000001.1"/>
</dbReference>
<feature type="domain" description="Helix-turn-helix type 11" evidence="1">
    <location>
        <begin position="12"/>
        <end position="65"/>
    </location>
</feature>
<dbReference type="InterPro" id="IPR013196">
    <property type="entry name" value="HTH_11"/>
</dbReference>
<dbReference type="InterPro" id="IPR026881">
    <property type="entry name" value="WYL_dom"/>
</dbReference>
<dbReference type="AlphaFoldDB" id="A0A4R7TEN1"/>
<gene>
    <name evidence="3" type="ORF">EV138_4222</name>
</gene>
<organism evidence="3 4">
    <name type="scientific">Kribbella voronezhensis</name>
    <dbReference type="NCBI Taxonomy" id="2512212"/>
    <lineage>
        <taxon>Bacteria</taxon>
        <taxon>Bacillati</taxon>
        <taxon>Actinomycetota</taxon>
        <taxon>Actinomycetes</taxon>
        <taxon>Propionibacteriales</taxon>
        <taxon>Kribbellaceae</taxon>
        <taxon>Kribbella</taxon>
    </lineage>
</organism>